<accession>A0A4R5U7K3</accession>
<keyword evidence="3 7" id="KW-0288">FMN</keyword>
<proteinExistence type="inferred from homology"/>
<sequence length="224" mass="24412">MRHLGENRGKGRTAPRIRFPNPHGRSVTISANTEHDALAALDARRSVPARQLDPPGPDDAQLLRMLRSAVRVPDHGKRVPFRFVRIEGDARDALGERLVARTLARDPEAAPAALDKDRKRFSHAPLVIVVVAVLDADDTAIPEVERLLTAGCVCFALLQAAQAMGFGASWLTGWPAFDEAVLDVLGLGAQERIAGFIHIGTPRIEAPERERPDPASLLTDWRAP</sequence>
<dbReference type="PANTHER" id="PTHR43821">
    <property type="entry name" value="NAD(P)H NITROREDUCTASE YDJA-RELATED"/>
    <property type="match status" value="1"/>
</dbReference>
<comment type="caution">
    <text evidence="11">The sequence shown here is derived from an EMBL/GenBank/DDBJ whole genome shotgun (WGS) entry which is preliminary data.</text>
</comment>
<keyword evidence="5 7" id="KW-0560">Oxidoreductase</keyword>
<feature type="binding site" description="in other chain" evidence="8">
    <location>
        <begin position="170"/>
        <end position="172"/>
    </location>
    <ligand>
        <name>FMN</name>
        <dbReference type="ChEBI" id="CHEBI:58210"/>
        <note>ligand shared between dimeric partners</note>
    </ligand>
</feature>
<evidence type="ECO:0000256" key="1">
    <source>
        <dbReference type="ARBA" id="ARBA00007118"/>
    </source>
</evidence>
<evidence type="ECO:0000256" key="7">
    <source>
        <dbReference type="PIRNR" id="PIRNR000232"/>
    </source>
</evidence>
<evidence type="ECO:0000313" key="11">
    <source>
        <dbReference type="EMBL" id="TDK30168.1"/>
    </source>
</evidence>
<dbReference type="GO" id="GO:0016491">
    <property type="term" value="F:oxidoreductase activity"/>
    <property type="evidence" value="ECO:0007669"/>
    <property type="project" value="UniProtKB-UniRule"/>
</dbReference>
<feature type="binding site" description="in other chain" evidence="8">
    <location>
        <begin position="44"/>
        <end position="46"/>
    </location>
    <ligand>
        <name>FMN</name>
        <dbReference type="ChEBI" id="CHEBI:58210"/>
        <note>ligand shared between dimeric partners</note>
    </ligand>
</feature>
<dbReference type="PIRSF" id="PIRSF000232">
    <property type="entry name" value="YdjA"/>
    <property type="match status" value="1"/>
</dbReference>
<feature type="binding site" evidence="8">
    <location>
        <position position="75"/>
    </location>
    <ligand>
        <name>FMN</name>
        <dbReference type="ChEBI" id="CHEBI:58210"/>
        <note>ligand shared between dimeric partners</note>
    </ligand>
</feature>
<feature type="domain" description="Nitroreductase" evidence="10">
    <location>
        <begin position="43"/>
        <end position="200"/>
    </location>
</feature>
<gene>
    <name evidence="11" type="ORF">E2F49_13380</name>
</gene>
<reference evidence="11 12" key="1">
    <citation type="submission" date="2019-03" db="EMBL/GenBank/DDBJ databases">
        <title>Luteimonas zhaokaii sp.nov., isolated from the rectal contents of Plateau pika in Yushu, Qinghai Province, China.</title>
        <authorList>
            <person name="Zhang G."/>
        </authorList>
    </citation>
    <scope>NUCLEOTIDE SEQUENCE [LARGE SCALE GENOMIC DNA]</scope>
    <source>
        <strain evidence="11 12">THG-MD21</strain>
    </source>
</reference>
<dbReference type="InterPro" id="IPR029479">
    <property type="entry name" value="Nitroreductase"/>
</dbReference>
<evidence type="ECO:0000256" key="3">
    <source>
        <dbReference type="ARBA" id="ARBA00022643"/>
    </source>
</evidence>
<comment type="cofactor">
    <cofactor evidence="8">
        <name>FMN</name>
        <dbReference type="ChEBI" id="CHEBI:58210"/>
    </cofactor>
    <text evidence="8">Binds 1 FMN per subunit.</text>
</comment>
<evidence type="ECO:0000256" key="8">
    <source>
        <dbReference type="PIRSR" id="PIRSR000232-1"/>
    </source>
</evidence>
<dbReference type="InterPro" id="IPR026021">
    <property type="entry name" value="YdjA-like"/>
</dbReference>
<dbReference type="InterPro" id="IPR000415">
    <property type="entry name" value="Nitroreductase-like"/>
</dbReference>
<comment type="similarity">
    <text evidence="1 7">Belongs to the nitroreductase family.</text>
</comment>
<keyword evidence="2 7" id="KW-0285">Flavoprotein</keyword>
<evidence type="ECO:0000256" key="6">
    <source>
        <dbReference type="ARBA" id="ARBA00023027"/>
    </source>
</evidence>
<dbReference type="EMBL" id="SMTG01000005">
    <property type="protein sequence ID" value="TDK30168.1"/>
    <property type="molecule type" value="Genomic_DNA"/>
</dbReference>
<dbReference type="OrthoDB" id="9804207at2"/>
<dbReference type="CDD" id="cd02135">
    <property type="entry name" value="YdjA-like"/>
    <property type="match status" value="1"/>
</dbReference>
<dbReference type="EC" id="1.-.-.-" evidence="7"/>
<protein>
    <recommendedName>
        <fullName evidence="7">Putative NAD(P)H nitroreductase</fullName>
        <ecNumber evidence="7">1.-.-.-</ecNumber>
    </recommendedName>
</protein>
<dbReference type="PANTHER" id="PTHR43821:SF1">
    <property type="entry name" value="NAD(P)H NITROREDUCTASE YDJA-RELATED"/>
    <property type="match status" value="1"/>
</dbReference>
<keyword evidence="12" id="KW-1185">Reference proteome</keyword>
<evidence type="ECO:0000259" key="10">
    <source>
        <dbReference type="Pfam" id="PF00881"/>
    </source>
</evidence>
<feature type="binding site" evidence="8">
    <location>
        <position position="71"/>
    </location>
    <ligand>
        <name>FMN</name>
        <dbReference type="ChEBI" id="CHEBI:58210"/>
        <note>ligand shared between dimeric partners</note>
    </ligand>
</feature>
<feature type="region of interest" description="Disordered" evidence="9">
    <location>
        <begin position="1"/>
        <end position="23"/>
    </location>
</feature>
<evidence type="ECO:0000256" key="5">
    <source>
        <dbReference type="ARBA" id="ARBA00023002"/>
    </source>
</evidence>
<evidence type="ECO:0000256" key="2">
    <source>
        <dbReference type="ARBA" id="ARBA00022630"/>
    </source>
</evidence>
<keyword evidence="6 7" id="KW-0520">NAD</keyword>
<dbReference type="Pfam" id="PF00881">
    <property type="entry name" value="Nitroreductase"/>
    <property type="match status" value="1"/>
</dbReference>
<dbReference type="InterPro" id="IPR052530">
    <property type="entry name" value="NAD(P)H_nitroreductase"/>
</dbReference>
<dbReference type="Proteomes" id="UP000295543">
    <property type="component" value="Unassembled WGS sequence"/>
</dbReference>
<feature type="region of interest" description="Disordered" evidence="9">
    <location>
        <begin position="205"/>
        <end position="224"/>
    </location>
</feature>
<keyword evidence="4 7" id="KW-0521">NADP</keyword>
<evidence type="ECO:0000256" key="9">
    <source>
        <dbReference type="SAM" id="MobiDB-lite"/>
    </source>
</evidence>
<dbReference type="Gene3D" id="3.40.109.10">
    <property type="entry name" value="NADH Oxidase"/>
    <property type="match status" value="1"/>
</dbReference>
<evidence type="ECO:0000256" key="4">
    <source>
        <dbReference type="ARBA" id="ARBA00022857"/>
    </source>
</evidence>
<dbReference type="SUPFAM" id="SSF55469">
    <property type="entry name" value="FMN-dependent nitroreductase-like"/>
    <property type="match status" value="1"/>
</dbReference>
<name>A0A4R5U7K3_9GAMM</name>
<organism evidence="11 12">
    <name type="scientific">Luteimonas terrae</name>
    <dbReference type="NCBI Taxonomy" id="1530191"/>
    <lineage>
        <taxon>Bacteria</taxon>
        <taxon>Pseudomonadati</taxon>
        <taxon>Pseudomonadota</taxon>
        <taxon>Gammaproteobacteria</taxon>
        <taxon>Lysobacterales</taxon>
        <taxon>Lysobacteraceae</taxon>
        <taxon>Luteimonas</taxon>
    </lineage>
</organism>
<evidence type="ECO:0000313" key="12">
    <source>
        <dbReference type="Proteomes" id="UP000295543"/>
    </source>
</evidence>
<dbReference type="AlphaFoldDB" id="A0A4R5U7K3"/>